<proteinExistence type="predicted"/>
<dbReference type="InterPro" id="IPR036390">
    <property type="entry name" value="WH_DNA-bd_sf"/>
</dbReference>
<protein>
    <submittedName>
        <fullName evidence="2">MarR family transcriptional regulator</fullName>
    </submittedName>
</protein>
<comment type="caution">
    <text evidence="2">The sequence shown here is derived from an EMBL/GenBank/DDBJ whole genome shotgun (WGS) entry which is preliminary data.</text>
</comment>
<dbReference type="InterPro" id="IPR039422">
    <property type="entry name" value="MarR/SlyA-like"/>
</dbReference>
<dbReference type="RefSeq" id="WP_344430182.1">
    <property type="nucleotide sequence ID" value="NZ_BAAANN010000046.1"/>
</dbReference>
<dbReference type="PRINTS" id="PR00598">
    <property type="entry name" value="HTHMARR"/>
</dbReference>
<sequence length="158" mass="17001">MVVKSTSLDLSLVALFAGWAMAWEVQRRLTAEGYGELRVNDGVVIQHVIEGPVSITALAERMGVTQQAASKAVGDLVRRGLLTREPSPADARAKLVRLTEHGEDAVRATRAHRAALDKELAAEFGADRVAEAAVLLAAVLTRFDAVDAIRGRRVRPPV</sequence>
<keyword evidence="3" id="KW-1185">Reference proteome</keyword>
<dbReference type="InterPro" id="IPR011991">
    <property type="entry name" value="ArsR-like_HTH"/>
</dbReference>
<dbReference type="Gene3D" id="1.10.10.10">
    <property type="entry name" value="Winged helix-like DNA-binding domain superfamily/Winged helix DNA-binding domain"/>
    <property type="match status" value="1"/>
</dbReference>
<feature type="domain" description="HTH marR-type" evidence="1">
    <location>
        <begin position="1"/>
        <end position="141"/>
    </location>
</feature>
<dbReference type="EMBL" id="BAAANN010000046">
    <property type="protein sequence ID" value="GAA1987220.1"/>
    <property type="molecule type" value="Genomic_DNA"/>
</dbReference>
<reference evidence="3" key="1">
    <citation type="journal article" date="2019" name="Int. J. Syst. Evol. Microbiol.">
        <title>The Global Catalogue of Microorganisms (GCM) 10K type strain sequencing project: providing services to taxonomists for standard genome sequencing and annotation.</title>
        <authorList>
            <consortium name="The Broad Institute Genomics Platform"/>
            <consortium name="The Broad Institute Genome Sequencing Center for Infectious Disease"/>
            <person name="Wu L."/>
            <person name="Ma J."/>
        </authorList>
    </citation>
    <scope>NUCLEOTIDE SEQUENCE [LARGE SCALE GENOMIC DNA]</scope>
    <source>
        <strain evidence="3">JCM 14545</strain>
    </source>
</reference>
<dbReference type="InterPro" id="IPR036388">
    <property type="entry name" value="WH-like_DNA-bd_sf"/>
</dbReference>
<dbReference type="PROSITE" id="PS50995">
    <property type="entry name" value="HTH_MARR_2"/>
    <property type="match status" value="1"/>
</dbReference>
<evidence type="ECO:0000313" key="2">
    <source>
        <dbReference type="EMBL" id="GAA1987220.1"/>
    </source>
</evidence>
<dbReference type="SMART" id="SM00347">
    <property type="entry name" value="HTH_MARR"/>
    <property type="match status" value="1"/>
</dbReference>
<gene>
    <name evidence="2" type="ORF">GCM10009754_76600</name>
</gene>
<dbReference type="CDD" id="cd00090">
    <property type="entry name" value="HTH_ARSR"/>
    <property type="match status" value="1"/>
</dbReference>
<dbReference type="Proteomes" id="UP001501116">
    <property type="component" value="Unassembled WGS sequence"/>
</dbReference>
<dbReference type="Pfam" id="PF12802">
    <property type="entry name" value="MarR_2"/>
    <property type="match status" value="1"/>
</dbReference>
<organism evidence="2 3">
    <name type="scientific">Amycolatopsis minnesotensis</name>
    <dbReference type="NCBI Taxonomy" id="337894"/>
    <lineage>
        <taxon>Bacteria</taxon>
        <taxon>Bacillati</taxon>
        <taxon>Actinomycetota</taxon>
        <taxon>Actinomycetes</taxon>
        <taxon>Pseudonocardiales</taxon>
        <taxon>Pseudonocardiaceae</taxon>
        <taxon>Amycolatopsis</taxon>
    </lineage>
</organism>
<accession>A0ABP5DWX0</accession>
<dbReference type="InterPro" id="IPR000835">
    <property type="entry name" value="HTH_MarR-typ"/>
</dbReference>
<dbReference type="PANTHER" id="PTHR33164:SF99">
    <property type="entry name" value="MARR FAMILY REGULATORY PROTEIN"/>
    <property type="match status" value="1"/>
</dbReference>
<evidence type="ECO:0000259" key="1">
    <source>
        <dbReference type="PROSITE" id="PS50995"/>
    </source>
</evidence>
<dbReference type="PANTHER" id="PTHR33164">
    <property type="entry name" value="TRANSCRIPTIONAL REGULATOR, MARR FAMILY"/>
    <property type="match status" value="1"/>
</dbReference>
<name>A0ABP5DWX0_9PSEU</name>
<evidence type="ECO:0000313" key="3">
    <source>
        <dbReference type="Proteomes" id="UP001501116"/>
    </source>
</evidence>
<dbReference type="SUPFAM" id="SSF46785">
    <property type="entry name" value="Winged helix' DNA-binding domain"/>
    <property type="match status" value="1"/>
</dbReference>